<feature type="compositionally biased region" description="Polar residues" evidence="4">
    <location>
        <begin position="215"/>
        <end position="225"/>
    </location>
</feature>
<dbReference type="PANTHER" id="PTHR19848">
    <property type="entry name" value="WD40 REPEAT PROTEIN"/>
    <property type="match status" value="1"/>
</dbReference>
<accession>A0AAV5RMT2</accession>
<evidence type="ECO:0000313" key="6">
    <source>
        <dbReference type="EMBL" id="GMM52063.1"/>
    </source>
</evidence>
<dbReference type="PROSITE" id="PS50082">
    <property type="entry name" value="WD_REPEATS_2"/>
    <property type="match status" value="1"/>
</dbReference>
<feature type="repeat" description="WD" evidence="3">
    <location>
        <begin position="161"/>
        <end position="202"/>
    </location>
</feature>
<evidence type="ECO:0000256" key="2">
    <source>
        <dbReference type="ARBA" id="ARBA00022737"/>
    </source>
</evidence>
<sequence length="433" mass="47879">MMDPFLRFKRENARGVLPELMESTEYNIVPTMAFSQHVQVYALAASFNMRYLFTGGEDGLVRKYDFQASLNGQGIHMSQRQMQIDTITKSGVLCAYWENEQPLKKEEYKVDADGTYLPKVSPVYSLQAQSQALWVCAGMASGDICFQSATYGDIGKCMATLSHHTKPVSDMHLNGAERMLLSGSWDKSVALWDLNRSSPTSVYDKLSGQVSTVRWQPVNGPSISSDSDEMDSLFGSDNDETEDNSGEPATDAKDPSSTDEYESETSTTFLASTMNGTIHICDTKQPLPAASITNSQAPPWCMSSCWSTDGTYIYAGRRNSTVDWYDIRKLDEPMKVLKFPNNSGAISCVEIMPNNRSLLCASFDNIRLFDVSPNAESKTKKTPFSIIPGHHGCVVSRIAVCPDNKCFVSACGGRGWMDTQVDYVLGYEVTSEI</sequence>
<dbReference type="InterPro" id="IPR015943">
    <property type="entry name" value="WD40/YVTN_repeat-like_dom_sf"/>
</dbReference>
<dbReference type="InterPro" id="IPR019775">
    <property type="entry name" value="WD40_repeat_CS"/>
</dbReference>
<feature type="region of interest" description="Disordered" evidence="4">
    <location>
        <begin position="215"/>
        <end position="266"/>
    </location>
</feature>
<evidence type="ECO:0000256" key="3">
    <source>
        <dbReference type="PROSITE-ProRule" id="PRU00221"/>
    </source>
</evidence>
<dbReference type="InterPro" id="IPR001680">
    <property type="entry name" value="WD40_rpt"/>
</dbReference>
<evidence type="ECO:0000256" key="1">
    <source>
        <dbReference type="ARBA" id="ARBA00022574"/>
    </source>
</evidence>
<name>A0AAV5RMT2_STABA</name>
<dbReference type="Proteomes" id="UP001362899">
    <property type="component" value="Unassembled WGS sequence"/>
</dbReference>
<dbReference type="AlphaFoldDB" id="A0AAV5RMT2"/>
<keyword evidence="2" id="KW-0677">Repeat</keyword>
<evidence type="ECO:0000313" key="7">
    <source>
        <dbReference type="Proteomes" id="UP001362899"/>
    </source>
</evidence>
<comment type="caution">
    <text evidence="6">The sequence shown here is derived from an EMBL/GenBank/DDBJ whole genome shotgun (WGS) entry which is preliminary data.</text>
</comment>
<proteinExistence type="predicted"/>
<evidence type="ECO:0000256" key="4">
    <source>
        <dbReference type="SAM" id="MobiDB-lite"/>
    </source>
</evidence>
<dbReference type="PANTHER" id="PTHR19848:SF8">
    <property type="entry name" value="F-BOX AND WD REPEAT DOMAIN CONTAINING 7"/>
    <property type="match status" value="1"/>
</dbReference>
<dbReference type="PROSITE" id="PS50294">
    <property type="entry name" value="WD_REPEATS_REGION"/>
    <property type="match status" value="1"/>
</dbReference>
<gene>
    <name evidence="6" type="ORF">DASB73_030260</name>
</gene>
<evidence type="ECO:0000259" key="5">
    <source>
        <dbReference type="Pfam" id="PF23798"/>
    </source>
</evidence>
<dbReference type="Gene3D" id="2.130.10.10">
    <property type="entry name" value="YVTN repeat-like/Quinoprotein amine dehydrogenase"/>
    <property type="match status" value="2"/>
</dbReference>
<dbReference type="EMBL" id="BTGC01000008">
    <property type="protein sequence ID" value="GMM52063.1"/>
    <property type="molecule type" value="Genomic_DNA"/>
</dbReference>
<keyword evidence="7" id="KW-1185">Reference proteome</keyword>
<dbReference type="Pfam" id="PF23798">
    <property type="entry name" value="Beta-prop_SPT8"/>
    <property type="match status" value="1"/>
</dbReference>
<keyword evidence="1 3" id="KW-0853">WD repeat</keyword>
<dbReference type="SUPFAM" id="SSF50978">
    <property type="entry name" value="WD40 repeat-like"/>
    <property type="match status" value="1"/>
</dbReference>
<organism evidence="6 7">
    <name type="scientific">Starmerella bacillaris</name>
    <name type="common">Yeast</name>
    <name type="synonym">Candida zemplinina</name>
    <dbReference type="NCBI Taxonomy" id="1247836"/>
    <lineage>
        <taxon>Eukaryota</taxon>
        <taxon>Fungi</taxon>
        <taxon>Dikarya</taxon>
        <taxon>Ascomycota</taxon>
        <taxon>Saccharomycotina</taxon>
        <taxon>Dipodascomycetes</taxon>
        <taxon>Dipodascales</taxon>
        <taxon>Trichomonascaceae</taxon>
        <taxon>Starmerella</taxon>
    </lineage>
</organism>
<protein>
    <submittedName>
        <fullName evidence="6">SAGA complex subunit</fullName>
    </submittedName>
</protein>
<dbReference type="InterPro" id="IPR057544">
    <property type="entry name" value="Beta-prop_SPT8"/>
</dbReference>
<feature type="compositionally biased region" description="Acidic residues" evidence="4">
    <location>
        <begin position="226"/>
        <end position="245"/>
    </location>
</feature>
<dbReference type="PROSITE" id="PS00678">
    <property type="entry name" value="WD_REPEATS_1"/>
    <property type="match status" value="1"/>
</dbReference>
<dbReference type="SMART" id="SM00320">
    <property type="entry name" value="WD40"/>
    <property type="match status" value="6"/>
</dbReference>
<reference evidence="6 7" key="1">
    <citation type="journal article" date="2023" name="Elife">
        <title>Identification of key yeast species and microbe-microbe interactions impacting larval growth of Drosophila in the wild.</title>
        <authorList>
            <person name="Mure A."/>
            <person name="Sugiura Y."/>
            <person name="Maeda R."/>
            <person name="Honda K."/>
            <person name="Sakurai N."/>
            <person name="Takahashi Y."/>
            <person name="Watada M."/>
            <person name="Katoh T."/>
            <person name="Gotoh A."/>
            <person name="Gotoh Y."/>
            <person name="Taniguchi I."/>
            <person name="Nakamura K."/>
            <person name="Hayashi T."/>
            <person name="Katayama T."/>
            <person name="Uemura T."/>
            <person name="Hattori Y."/>
        </authorList>
    </citation>
    <scope>NUCLEOTIDE SEQUENCE [LARGE SCALE GENOMIC DNA]</scope>
    <source>
        <strain evidence="6 7">SB-73</strain>
    </source>
</reference>
<dbReference type="InterPro" id="IPR036322">
    <property type="entry name" value="WD40_repeat_dom_sf"/>
</dbReference>
<feature type="domain" description="Transcription factor spt8 beta-propeller" evidence="5">
    <location>
        <begin position="26"/>
        <end position="429"/>
    </location>
</feature>